<evidence type="ECO:0008006" key="4">
    <source>
        <dbReference type="Google" id="ProtNLM"/>
    </source>
</evidence>
<dbReference type="EMBL" id="RWKW01000024">
    <property type="protein sequence ID" value="RST87234.1"/>
    <property type="molecule type" value="Genomic_DNA"/>
</dbReference>
<keyword evidence="1" id="KW-1133">Transmembrane helix</keyword>
<dbReference type="Proteomes" id="UP000278398">
    <property type="component" value="Unassembled WGS sequence"/>
</dbReference>
<evidence type="ECO:0000256" key="1">
    <source>
        <dbReference type="SAM" id="Phobius"/>
    </source>
</evidence>
<keyword evidence="1" id="KW-0472">Membrane</keyword>
<protein>
    <recommendedName>
        <fullName evidence="4">Integral membrane protein</fullName>
    </recommendedName>
</protein>
<accession>A0A429Z0S0</accession>
<feature type="transmembrane region" description="Helical" evidence="1">
    <location>
        <begin position="102"/>
        <end position="124"/>
    </location>
</feature>
<dbReference type="AlphaFoldDB" id="A0A429Z0S0"/>
<comment type="caution">
    <text evidence="2">The sequence shown here is derived from an EMBL/GenBank/DDBJ whole genome shotgun (WGS) entry which is preliminary data.</text>
</comment>
<feature type="transmembrane region" description="Helical" evidence="1">
    <location>
        <begin position="73"/>
        <end position="96"/>
    </location>
</feature>
<evidence type="ECO:0000313" key="2">
    <source>
        <dbReference type="EMBL" id="RST87234.1"/>
    </source>
</evidence>
<dbReference type="OrthoDB" id="7570420at2"/>
<organism evidence="2 3">
    <name type="scientific">Aquibium carbonis</name>
    <dbReference type="NCBI Taxonomy" id="2495581"/>
    <lineage>
        <taxon>Bacteria</taxon>
        <taxon>Pseudomonadati</taxon>
        <taxon>Pseudomonadota</taxon>
        <taxon>Alphaproteobacteria</taxon>
        <taxon>Hyphomicrobiales</taxon>
        <taxon>Phyllobacteriaceae</taxon>
        <taxon>Aquibium</taxon>
    </lineage>
</organism>
<keyword evidence="3" id="KW-1185">Reference proteome</keyword>
<feature type="transmembrane region" description="Helical" evidence="1">
    <location>
        <begin position="12"/>
        <end position="33"/>
    </location>
</feature>
<name>A0A429Z0S0_9HYPH</name>
<gene>
    <name evidence="2" type="ORF">EJC49_06595</name>
</gene>
<keyword evidence="1" id="KW-0812">Transmembrane</keyword>
<dbReference type="RefSeq" id="WP_126698668.1">
    <property type="nucleotide sequence ID" value="NZ_RWKW01000024.1"/>
</dbReference>
<proteinExistence type="predicted"/>
<evidence type="ECO:0000313" key="3">
    <source>
        <dbReference type="Proteomes" id="UP000278398"/>
    </source>
</evidence>
<feature type="transmembrane region" description="Helical" evidence="1">
    <location>
        <begin position="39"/>
        <end position="61"/>
    </location>
</feature>
<sequence>MTVTVTPFLRNALLLDAVGSAAVGLLLVAMPTYLAGLFLLPRTLLLVVGVGIFGWVALLVVAARRPSLPAAMAWAFVVGNAGYVAASFGILLLGLVQPNTLGALFVVAQALAVALFTLLQWLAIRAQPAMASS</sequence>
<reference evidence="2 3" key="1">
    <citation type="submission" date="2018-12" db="EMBL/GenBank/DDBJ databases">
        <title>Mesorhizobium carbonis sp. nov., isolated from coal mine water.</title>
        <authorList>
            <person name="Xin W."/>
            <person name="Xu Z."/>
            <person name="Xiang F."/>
            <person name="Zhang J."/>
            <person name="Xi L."/>
            <person name="Liu J."/>
        </authorList>
    </citation>
    <scope>NUCLEOTIDE SEQUENCE [LARGE SCALE GENOMIC DNA]</scope>
    <source>
        <strain evidence="2 3">B2.3</strain>
    </source>
</reference>